<organism evidence="2 3">
    <name type="scientific">Rotaria magnacalcarata</name>
    <dbReference type="NCBI Taxonomy" id="392030"/>
    <lineage>
        <taxon>Eukaryota</taxon>
        <taxon>Metazoa</taxon>
        <taxon>Spiralia</taxon>
        <taxon>Gnathifera</taxon>
        <taxon>Rotifera</taxon>
        <taxon>Eurotatoria</taxon>
        <taxon>Bdelloidea</taxon>
        <taxon>Philodinida</taxon>
        <taxon>Philodinidae</taxon>
        <taxon>Rotaria</taxon>
    </lineage>
</organism>
<reference evidence="2" key="1">
    <citation type="submission" date="2021-02" db="EMBL/GenBank/DDBJ databases">
        <authorList>
            <person name="Nowell W R."/>
        </authorList>
    </citation>
    <scope>NUCLEOTIDE SEQUENCE</scope>
</reference>
<comment type="caution">
    <text evidence="2">The sequence shown here is derived from an EMBL/GenBank/DDBJ whole genome shotgun (WGS) entry which is preliminary data.</text>
</comment>
<evidence type="ECO:0000313" key="2">
    <source>
        <dbReference type="EMBL" id="CAF4507836.1"/>
    </source>
</evidence>
<evidence type="ECO:0000313" key="3">
    <source>
        <dbReference type="Proteomes" id="UP000663866"/>
    </source>
</evidence>
<keyword evidence="1" id="KW-0812">Transmembrane</keyword>
<gene>
    <name evidence="2" type="ORF">OVN521_LOCUS41145</name>
</gene>
<evidence type="ECO:0000256" key="1">
    <source>
        <dbReference type="SAM" id="Phobius"/>
    </source>
</evidence>
<protein>
    <submittedName>
        <fullName evidence="2">Uncharacterized protein</fullName>
    </submittedName>
</protein>
<sequence length="48" mass="5457">MGLRSSRVCCFEALKSIPVVFILSIVAWSYYAYVVQMCILTIDNVPKK</sequence>
<keyword evidence="3" id="KW-1185">Reference proteome</keyword>
<dbReference type="AlphaFoldDB" id="A0A820VX45"/>
<keyword evidence="1" id="KW-0472">Membrane</keyword>
<feature type="transmembrane region" description="Helical" evidence="1">
    <location>
        <begin position="20"/>
        <end position="42"/>
    </location>
</feature>
<dbReference type="Proteomes" id="UP000663866">
    <property type="component" value="Unassembled WGS sequence"/>
</dbReference>
<accession>A0A820VX45</accession>
<keyword evidence="1" id="KW-1133">Transmembrane helix</keyword>
<proteinExistence type="predicted"/>
<dbReference type="EMBL" id="CAJOBG010054330">
    <property type="protein sequence ID" value="CAF4507836.1"/>
    <property type="molecule type" value="Genomic_DNA"/>
</dbReference>
<feature type="non-terminal residue" evidence="2">
    <location>
        <position position="1"/>
    </location>
</feature>
<name>A0A820VX45_9BILA</name>